<sequence>MMLFRLCFLAIILCFSSCFVKKSTLEQADKPLFRDPIFDGAADPVVIFNTKTQKWLMFYTNRRANASDLDGVTWVHGTRIGIAESINGAKWNYLDTANIKYRDADYTHWAPEVIAHEGLYHMYLTYVPGIFKDWQHPRYILHLTSANLLDWKFESKLQLAKDKVIDACVFPLPEGGWRMWYNNENDGKSVYYADSKDLYNWTDKGKALATRGEGPKVFKWKDKYWMVVDMWRGLGIYASTDLITWKKQKENILEKPGTGVDDGVIGGHPDVVVRGDKAYVFYFTHPGKTPENKGKDTYEQRRSSIQVAELKYENGIITCDRNAPVYLNLNLNKP</sequence>
<gene>
    <name evidence="6" type="ORF">FYC62_06625</name>
</gene>
<dbReference type="GO" id="GO:0004553">
    <property type="term" value="F:hydrolase activity, hydrolyzing O-glycosyl compounds"/>
    <property type="evidence" value="ECO:0007669"/>
    <property type="project" value="InterPro"/>
</dbReference>
<keyword evidence="2 4" id="KW-0378">Hydrolase</keyword>
<dbReference type="EMBL" id="CP043329">
    <property type="protein sequence ID" value="QEK51378.1"/>
    <property type="molecule type" value="Genomic_DNA"/>
</dbReference>
<dbReference type="Gene3D" id="2.115.10.20">
    <property type="entry name" value="Glycosyl hydrolase domain, family 43"/>
    <property type="match status" value="2"/>
</dbReference>
<evidence type="ECO:0000256" key="3">
    <source>
        <dbReference type="ARBA" id="ARBA00023295"/>
    </source>
</evidence>
<protein>
    <submittedName>
        <fullName evidence="6">Family 43 glycosylhydrolase</fullName>
    </submittedName>
</protein>
<dbReference type="GO" id="GO:0005975">
    <property type="term" value="P:carbohydrate metabolic process"/>
    <property type="evidence" value="ECO:0007669"/>
    <property type="project" value="InterPro"/>
</dbReference>
<evidence type="ECO:0000313" key="6">
    <source>
        <dbReference type="EMBL" id="QEK51378.1"/>
    </source>
</evidence>
<accession>A0A5C0VF74</accession>
<proteinExistence type="inferred from homology"/>
<feature type="signal peptide" evidence="5">
    <location>
        <begin position="1"/>
        <end position="22"/>
    </location>
</feature>
<dbReference type="AlphaFoldDB" id="A0A5C0VF74"/>
<evidence type="ECO:0000256" key="5">
    <source>
        <dbReference type="SAM" id="SignalP"/>
    </source>
</evidence>
<dbReference type="KEGG" id="pej:FYC62_06625"/>
<evidence type="ECO:0000256" key="2">
    <source>
        <dbReference type="ARBA" id="ARBA00022801"/>
    </source>
</evidence>
<reference evidence="6 7" key="1">
    <citation type="submission" date="2019-08" db="EMBL/GenBank/DDBJ databases">
        <title>Pedobacter sp. nov., isolated from Han river, South Korea.</title>
        <authorList>
            <person name="Lee D.-H."/>
            <person name="Kim Y.-S."/>
            <person name="Hwang E.-M."/>
            <person name="Le Tran T.C."/>
            <person name="Cha C.-J."/>
        </authorList>
    </citation>
    <scope>NUCLEOTIDE SEQUENCE [LARGE SCALE GENOMIC DNA]</scope>
    <source>
        <strain evidence="6 7">CJ43</strain>
    </source>
</reference>
<organism evidence="6 7">
    <name type="scientific">Pedobacter aquae</name>
    <dbReference type="NCBI Taxonomy" id="2605747"/>
    <lineage>
        <taxon>Bacteria</taxon>
        <taxon>Pseudomonadati</taxon>
        <taxon>Bacteroidota</taxon>
        <taxon>Sphingobacteriia</taxon>
        <taxon>Sphingobacteriales</taxon>
        <taxon>Sphingobacteriaceae</taxon>
        <taxon>Pedobacter</taxon>
    </lineage>
</organism>
<dbReference type="Proteomes" id="UP000323653">
    <property type="component" value="Chromosome"/>
</dbReference>
<feature type="chain" id="PRO_5023090018" evidence="5">
    <location>
        <begin position="23"/>
        <end position="334"/>
    </location>
</feature>
<name>A0A5C0VF74_9SPHI</name>
<evidence type="ECO:0000313" key="7">
    <source>
        <dbReference type="Proteomes" id="UP000323653"/>
    </source>
</evidence>
<keyword evidence="7" id="KW-1185">Reference proteome</keyword>
<dbReference type="CDD" id="cd08984">
    <property type="entry name" value="GH43-like"/>
    <property type="match status" value="1"/>
</dbReference>
<dbReference type="RefSeq" id="WP_149074391.1">
    <property type="nucleotide sequence ID" value="NZ_CP043329.1"/>
</dbReference>
<dbReference type="SUPFAM" id="SSF75005">
    <property type="entry name" value="Arabinanase/levansucrase/invertase"/>
    <property type="match status" value="1"/>
</dbReference>
<keyword evidence="5" id="KW-0732">Signal</keyword>
<comment type="similarity">
    <text evidence="1 4">Belongs to the glycosyl hydrolase 43 family.</text>
</comment>
<keyword evidence="3 4" id="KW-0326">Glycosidase</keyword>
<dbReference type="InterPro" id="IPR006710">
    <property type="entry name" value="Glyco_hydro_43"/>
</dbReference>
<dbReference type="Pfam" id="PF04616">
    <property type="entry name" value="Glyco_hydro_43"/>
    <property type="match status" value="1"/>
</dbReference>
<dbReference type="InterPro" id="IPR023296">
    <property type="entry name" value="Glyco_hydro_beta-prop_sf"/>
</dbReference>
<evidence type="ECO:0000256" key="4">
    <source>
        <dbReference type="RuleBase" id="RU361187"/>
    </source>
</evidence>
<evidence type="ECO:0000256" key="1">
    <source>
        <dbReference type="ARBA" id="ARBA00009865"/>
    </source>
</evidence>